<protein>
    <submittedName>
        <fullName evidence="9">Aliphatic sulfonates import ATP-binding protein SsuB</fullName>
    </submittedName>
</protein>
<dbReference type="RefSeq" id="WP_108984837.1">
    <property type="nucleotide sequence ID" value="NZ_BFBR01000004.1"/>
</dbReference>
<dbReference type="SMART" id="SM00382">
    <property type="entry name" value="AAA"/>
    <property type="match status" value="1"/>
</dbReference>
<dbReference type="PROSITE" id="PS00211">
    <property type="entry name" value="ABC_TRANSPORTER_1"/>
    <property type="match status" value="1"/>
</dbReference>
<evidence type="ECO:0000256" key="6">
    <source>
        <dbReference type="ARBA" id="ARBA00022967"/>
    </source>
</evidence>
<keyword evidence="2" id="KW-0813">Transport</keyword>
<comment type="caution">
    <text evidence="9">The sequence shown here is derived from an EMBL/GenBank/DDBJ whole genome shotgun (WGS) entry which is preliminary data.</text>
</comment>
<keyword evidence="6" id="KW-1278">Translocase</keyword>
<evidence type="ECO:0000256" key="2">
    <source>
        <dbReference type="ARBA" id="ARBA00022448"/>
    </source>
</evidence>
<evidence type="ECO:0000256" key="5">
    <source>
        <dbReference type="ARBA" id="ARBA00022840"/>
    </source>
</evidence>
<keyword evidence="10" id="KW-1185">Reference proteome</keyword>
<evidence type="ECO:0000256" key="4">
    <source>
        <dbReference type="ARBA" id="ARBA00022741"/>
    </source>
</evidence>
<dbReference type="PANTHER" id="PTHR42788:SF17">
    <property type="entry name" value="ALIPHATIC SULFONATES IMPORT ATP-BINDING PROTEIN SSUB"/>
    <property type="match status" value="1"/>
</dbReference>
<evidence type="ECO:0000313" key="9">
    <source>
        <dbReference type="EMBL" id="GBF57982.1"/>
    </source>
</evidence>
<dbReference type="InterPro" id="IPR003593">
    <property type="entry name" value="AAA+_ATPase"/>
</dbReference>
<dbReference type="Proteomes" id="UP000245086">
    <property type="component" value="Unassembled WGS sequence"/>
</dbReference>
<dbReference type="SUPFAM" id="SSF52540">
    <property type="entry name" value="P-loop containing nucleoside triphosphate hydrolases"/>
    <property type="match status" value="1"/>
</dbReference>
<evidence type="ECO:0000256" key="3">
    <source>
        <dbReference type="ARBA" id="ARBA00022475"/>
    </source>
</evidence>
<evidence type="ECO:0000259" key="8">
    <source>
        <dbReference type="PROSITE" id="PS50893"/>
    </source>
</evidence>
<dbReference type="InterPro" id="IPR003439">
    <property type="entry name" value="ABC_transporter-like_ATP-bd"/>
</dbReference>
<feature type="domain" description="ABC transporter" evidence="8">
    <location>
        <begin position="11"/>
        <end position="233"/>
    </location>
</feature>
<dbReference type="InterPro" id="IPR050166">
    <property type="entry name" value="ABC_transporter_ATP-bind"/>
</dbReference>
<dbReference type="GO" id="GO:0016887">
    <property type="term" value="F:ATP hydrolysis activity"/>
    <property type="evidence" value="ECO:0007669"/>
    <property type="project" value="InterPro"/>
</dbReference>
<dbReference type="OrthoDB" id="9807242at2"/>
<evidence type="ECO:0000256" key="7">
    <source>
        <dbReference type="ARBA" id="ARBA00023136"/>
    </source>
</evidence>
<dbReference type="PANTHER" id="PTHR42788">
    <property type="entry name" value="TAURINE IMPORT ATP-BINDING PROTEIN-RELATED"/>
    <property type="match status" value="1"/>
</dbReference>
<dbReference type="PROSITE" id="PS50893">
    <property type="entry name" value="ABC_TRANSPORTER_2"/>
    <property type="match status" value="1"/>
</dbReference>
<dbReference type="InterPro" id="IPR017871">
    <property type="entry name" value="ABC_transporter-like_CS"/>
</dbReference>
<dbReference type="Gene3D" id="3.40.50.300">
    <property type="entry name" value="P-loop containing nucleotide triphosphate hydrolases"/>
    <property type="match status" value="1"/>
</dbReference>
<keyword evidence="7" id="KW-0472">Membrane</keyword>
<evidence type="ECO:0000256" key="1">
    <source>
        <dbReference type="ARBA" id="ARBA00005417"/>
    </source>
</evidence>
<dbReference type="GO" id="GO:0005524">
    <property type="term" value="F:ATP binding"/>
    <property type="evidence" value="ECO:0007669"/>
    <property type="project" value="UniProtKB-KW"/>
</dbReference>
<comment type="similarity">
    <text evidence="1">Belongs to the ABC transporter superfamily.</text>
</comment>
<evidence type="ECO:0000313" key="10">
    <source>
        <dbReference type="Proteomes" id="UP000245086"/>
    </source>
</evidence>
<dbReference type="Pfam" id="PF00005">
    <property type="entry name" value="ABC_tran"/>
    <property type="match status" value="1"/>
</dbReference>
<proteinExistence type="inferred from homology"/>
<dbReference type="EMBL" id="BFBR01000004">
    <property type="protein sequence ID" value="GBF57982.1"/>
    <property type="molecule type" value="Genomic_DNA"/>
</dbReference>
<keyword evidence="3" id="KW-1003">Cell membrane</keyword>
<gene>
    <name evidence="9" type="primary">ssuB_3</name>
    <name evidence="9" type="ORF">PbB2_01653</name>
</gene>
<reference evidence="9 10" key="1">
    <citation type="journal article" date="2018" name="Genome Announc.">
        <title>Draft Genome Sequence of "Candidatus Phycosocius bacilliformis," an Alphaproteobacterial Ectosymbiont of the Hydrocarbon-Producing Green Alga Botryococcus braunii.</title>
        <authorList>
            <person name="Tanabe Y."/>
            <person name="Yamaguchi H."/>
            <person name="Watanabe M.M."/>
        </authorList>
    </citation>
    <scope>NUCLEOTIDE SEQUENCE [LARGE SCALE GENOMIC DNA]</scope>
    <source>
        <strain evidence="9 10">BOTRYCO-2</strain>
    </source>
</reference>
<accession>A0A2P2EAA1</accession>
<dbReference type="AlphaFoldDB" id="A0A2P2EAA1"/>
<keyword evidence="4" id="KW-0547">Nucleotide-binding</keyword>
<organism evidence="9 10">
    <name type="scientific">Candidatus Phycosocius bacilliformis</name>
    <dbReference type="NCBI Taxonomy" id="1445552"/>
    <lineage>
        <taxon>Bacteria</taxon>
        <taxon>Pseudomonadati</taxon>
        <taxon>Pseudomonadota</taxon>
        <taxon>Alphaproteobacteria</taxon>
        <taxon>Caulobacterales</taxon>
        <taxon>Caulobacterales incertae sedis</taxon>
        <taxon>Candidatus Phycosocius</taxon>
    </lineage>
</organism>
<dbReference type="InterPro" id="IPR027417">
    <property type="entry name" value="P-loop_NTPase"/>
</dbReference>
<keyword evidence="5 9" id="KW-0067">ATP-binding</keyword>
<sequence>MSAQPTGGSRISLKQVQKAFGSNIVLQGIDLEIPEGQFVSIVGKSGCGKSTLLRLMIGLDAPTGGTLDAPALKAQAARIVFQEPRLLPWASVQANVAVGLGASQTGPEANKQAEAILDEVGLKGREGLWPSQLSGGMRQRVALARALVSRPTLLALDEPLGALDALTRIDMQALLEGVWQDLGFTALLVTHDVGEAVALGDRVILIDQGRVALDLTIDLPRPRRRGTPEFAALEGQILDTLFGDDPRAREAH</sequence>
<name>A0A2P2EAA1_9PROT</name>